<dbReference type="OrthoDB" id="271369at2759"/>
<gene>
    <name evidence="3" type="ORF">STCU_00383</name>
    <name evidence="2" type="ORF">STCU_03848</name>
</gene>
<dbReference type="Proteomes" id="UP000015354">
    <property type="component" value="Unassembled WGS sequence"/>
</dbReference>
<organism evidence="3 4">
    <name type="scientific">Strigomonas culicis</name>
    <dbReference type="NCBI Taxonomy" id="28005"/>
    <lineage>
        <taxon>Eukaryota</taxon>
        <taxon>Discoba</taxon>
        <taxon>Euglenozoa</taxon>
        <taxon>Kinetoplastea</taxon>
        <taxon>Metakinetoplastina</taxon>
        <taxon>Trypanosomatida</taxon>
        <taxon>Trypanosomatidae</taxon>
        <taxon>Strigomonadinae</taxon>
        <taxon>Strigomonas</taxon>
    </lineage>
</organism>
<feature type="region of interest" description="Disordered" evidence="1">
    <location>
        <begin position="174"/>
        <end position="197"/>
    </location>
</feature>
<dbReference type="EMBL" id="ATMH01000383">
    <property type="protein sequence ID" value="EPY36835.1"/>
    <property type="molecule type" value="Genomic_DNA"/>
</dbReference>
<reference evidence="3 4" key="1">
    <citation type="journal article" date="2013" name="PLoS ONE">
        <title>Predicting the Proteins of Angomonas deanei, Strigomonas culicis and Their Respective Endosymbionts Reveals New Aspects of the Trypanosomatidae Family.</title>
        <authorList>
            <person name="Motta M.C."/>
            <person name="Martins A.C."/>
            <person name="de Souza S.S."/>
            <person name="Catta-Preta C.M."/>
            <person name="Silva R."/>
            <person name="Klein C.C."/>
            <person name="de Almeida L.G."/>
            <person name="de Lima Cunha O."/>
            <person name="Ciapina L.P."/>
            <person name="Brocchi M."/>
            <person name="Colabardini A.C."/>
            <person name="de Araujo Lima B."/>
            <person name="Machado C.R."/>
            <person name="de Almeida Soares C.M."/>
            <person name="Probst C.M."/>
            <person name="de Menezes C.B."/>
            <person name="Thompson C.E."/>
            <person name="Bartholomeu D.C."/>
            <person name="Gradia D.F."/>
            <person name="Pavoni D.P."/>
            <person name="Grisard E.C."/>
            <person name="Fantinatti-Garboggini F."/>
            <person name="Marchini F.K."/>
            <person name="Rodrigues-Luiz G.F."/>
            <person name="Wagner G."/>
            <person name="Goldman G.H."/>
            <person name="Fietto J.L."/>
            <person name="Elias M.C."/>
            <person name="Goldman M.H."/>
            <person name="Sagot M.F."/>
            <person name="Pereira M."/>
            <person name="Stoco P.H."/>
            <person name="de Mendonca-Neto R.P."/>
            <person name="Teixeira S.M."/>
            <person name="Maciel T.E."/>
            <person name="de Oliveira Mendes T.A."/>
            <person name="Urmenyi T.P."/>
            <person name="de Souza W."/>
            <person name="Schenkman S."/>
            <person name="de Vasconcelos A.T."/>
        </authorList>
    </citation>
    <scope>NUCLEOTIDE SEQUENCE [LARGE SCALE GENOMIC DNA]</scope>
</reference>
<keyword evidence="4" id="KW-1185">Reference proteome</keyword>
<proteinExistence type="predicted"/>
<reference evidence="3" key="2">
    <citation type="submission" date="2013-03" db="EMBL/GenBank/DDBJ databases">
        <authorList>
            <person name="Motta M.C.M."/>
            <person name="Martins A.C.A."/>
            <person name="Preta C.M.C.C."/>
            <person name="Silva R."/>
            <person name="de Souza S.S."/>
            <person name="Klein C.C."/>
            <person name="de Almeida L.G.P."/>
            <person name="Cunha O.L."/>
            <person name="Colabardini A.C."/>
            <person name="Lima B.A."/>
            <person name="Machado C.R."/>
            <person name="Soares C.M.A."/>
            <person name="de Menezes C.B.A."/>
            <person name="Bartolomeu D.C."/>
            <person name="Grisard E.C."/>
            <person name="Fantinatti-Garboggini F."/>
            <person name="Rodrigues-Luiz G.F."/>
            <person name="Wagner G."/>
            <person name="Goldman G.H."/>
            <person name="Fietto J.L.R."/>
            <person name="Ciapina L.P."/>
            <person name="Brocchi M."/>
            <person name="Elias M.C."/>
            <person name="Goldman M.H.S."/>
            <person name="Sagot M.-F."/>
            <person name="Pereira M."/>
            <person name="Stoco P.H."/>
            <person name="Teixeira S.M.R."/>
            <person name="de Mendonca-Neto R.P."/>
            <person name="Maciel T.E.F."/>
            <person name="Mendes T.A.O."/>
            <person name="Urmenyi T.P."/>
            <person name="Teixeira M.M.G."/>
            <person name="de Camargo E.F.P."/>
            <person name="de Sousa W."/>
            <person name="Schenkman S."/>
            <person name="de Vasconcelos A.T.R."/>
        </authorList>
    </citation>
    <scope>NUCLEOTIDE SEQUENCE</scope>
</reference>
<dbReference type="AlphaFoldDB" id="S9WLH1"/>
<evidence type="ECO:0000256" key="1">
    <source>
        <dbReference type="SAM" id="MobiDB-lite"/>
    </source>
</evidence>
<evidence type="ECO:0000313" key="4">
    <source>
        <dbReference type="Proteomes" id="UP000015354"/>
    </source>
</evidence>
<sequence length="305" mass="34673">MSLKFTHRDLAADDYKPVGSLFMNMMDRDTVVPRHHRNASARYRYDRSLAFTDLCLYPDTAVKNRSATPLRGRRCFTELDRHFTFDDKAPVETPRSGRAHGTLCPSDQLDMRLQLHEDAVVSARRKRYVPEPGRRAASADFSRYRGDDRTPTAASTPLRVQTPRKALEDHLGCGSLIPKEESPKVRMTPPPMEHKPRTAGLRIFPEKQLPSREAKHGGVKMVPPPAHWKSVTERQSEFLTFGVARTESPARRLYRNESSIQVADRATAAAASPRCDEAQRWRGRARSANPTHRGYDIITGRKLQY</sequence>
<evidence type="ECO:0000313" key="3">
    <source>
        <dbReference type="EMBL" id="EPY36835.1"/>
    </source>
</evidence>
<protein>
    <submittedName>
        <fullName evidence="3">Uncharacterized protein</fullName>
    </submittedName>
</protein>
<comment type="caution">
    <text evidence="3">The sequence shown here is derived from an EMBL/GenBank/DDBJ whole genome shotgun (WGS) entry which is preliminary data.</text>
</comment>
<name>S9WLH1_9TRYP</name>
<feature type="region of interest" description="Disordered" evidence="1">
    <location>
        <begin position="131"/>
        <end position="157"/>
    </location>
</feature>
<accession>S9WLH1</accession>
<dbReference type="EMBL" id="ATMH01003848">
    <property type="protein sequence ID" value="EPY30855.1"/>
    <property type="molecule type" value="Genomic_DNA"/>
</dbReference>
<evidence type="ECO:0000313" key="2">
    <source>
        <dbReference type="EMBL" id="EPY30855.1"/>
    </source>
</evidence>